<sequence length="764" mass="85538">MTIRIVINKLTLTFISLFLCNVVVVAQNLADYVQPLAGTARATTKSATKHGAGTELNANVIPAVTQPFAMTQWTPETRQSEIKCLPPYLYSDTLFNGFRASHWLSGSCTQDYGSLTIMPLTGSLNTLGYATPFKHSEEKSSPYYYHVNLPAYGVNAEVTATLRSGMLQFTAQKNDSLYVLIKPNSDRGEGFVQIDADKGLVWGYNPVHRIYQGWGKPAGFSGYFVVKVEGGFTRRGVFRDGKNWFADTLKGGLNSGAFIGLQVKAGQKVRLRIGTSFSSFEGALLNLNTEITHQDFESLVKANKNGWEKALGKIKVTTSDERSKRIFYTAMYHAMQQPRLFNDVDGSYPQFAGNYKLLKIAGGNYYDDFSMWDTYRTQMPLFEVLEPALVNDCVRSMILKGQQGGWMPVFPCWNSFTAAMIGDHVTAFIASAYVRGIRDYDVKAAYSLMRQNAFKIPTRSDYVDGKGRRALDSYLKYGYIPLEDSVPDAFHKKEQVSRTLEYAFDDYALAQVARGIGVTADYEVLIKRARNYLNVFDPSVKMVRGRYIDGSWVKPFHANLKQSYITEGTPQQYTFYAPQDINGLAKAMGGPHQLELSLDKLFETGEYWHGNEPGQQIPFMFTYTSSPWKTQRYVHEILNDEYNDGPGGLSGNDDAGQMSAWYVMAALGFYPVNPASDHYILSAPIFNSYQINLPGKIVFKVVVKKRIAGDIYIKSVKLNGKRYTRSYIKHSDITNGGVLELTLSATPNKNWAINVADRPPSLSK</sequence>
<dbReference type="InterPro" id="IPR014718">
    <property type="entry name" value="GH-type_carb-bd"/>
</dbReference>
<evidence type="ECO:0000259" key="6">
    <source>
        <dbReference type="Pfam" id="PF17678"/>
    </source>
</evidence>
<dbReference type="PANTHER" id="PTHR12143">
    <property type="entry name" value="PEPTIDE N-GLYCANASE PNGASE -RELATED"/>
    <property type="match status" value="1"/>
</dbReference>
<dbReference type="InterPro" id="IPR012939">
    <property type="entry name" value="Glyco_hydro_92"/>
</dbReference>
<comment type="cofactor">
    <cofactor evidence="1">
        <name>Ca(2+)</name>
        <dbReference type="ChEBI" id="CHEBI:29108"/>
    </cofactor>
</comment>
<dbReference type="Proteomes" id="UP001199919">
    <property type="component" value="Unassembled WGS sequence"/>
</dbReference>
<dbReference type="InterPro" id="IPR041371">
    <property type="entry name" value="GH92_N"/>
</dbReference>
<dbReference type="PANTHER" id="PTHR12143:SF43">
    <property type="entry name" value="PUTATIVE-RELATED"/>
    <property type="match status" value="1"/>
</dbReference>
<name>A0ABS8TYI1_9SPHI</name>
<keyword evidence="3" id="KW-0106">Calcium</keyword>
<dbReference type="NCBIfam" id="TIGR01180">
    <property type="entry name" value="aman2_put"/>
    <property type="match status" value="1"/>
</dbReference>
<keyword evidence="7" id="KW-0378">Hydrolase</keyword>
<accession>A0ABS8TYI1</accession>
<dbReference type="Pfam" id="PF07971">
    <property type="entry name" value="Glyco_hydro_92"/>
    <property type="match status" value="1"/>
</dbReference>
<feature type="chain" id="PRO_5047213800" evidence="4">
    <location>
        <begin position="27"/>
        <end position="764"/>
    </location>
</feature>
<protein>
    <submittedName>
        <fullName evidence="7">GH92 family glycosyl hydrolase</fullName>
        <ecNumber evidence="7">3.2.1.-</ecNumber>
    </submittedName>
</protein>
<proteinExistence type="predicted"/>
<evidence type="ECO:0000313" key="8">
    <source>
        <dbReference type="Proteomes" id="UP001199919"/>
    </source>
</evidence>
<evidence type="ECO:0000313" key="7">
    <source>
        <dbReference type="EMBL" id="MCD8739933.1"/>
    </source>
</evidence>
<dbReference type="SUPFAM" id="SSF48208">
    <property type="entry name" value="Six-hairpin glycosidases"/>
    <property type="match status" value="1"/>
</dbReference>
<evidence type="ECO:0000256" key="3">
    <source>
        <dbReference type="ARBA" id="ARBA00022837"/>
    </source>
</evidence>
<evidence type="ECO:0000256" key="4">
    <source>
        <dbReference type="SAM" id="SignalP"/>
    </source>
</evidence>
<dbReference type="Pfam" id="PF17678">
    <property type="entry name" value="Glyco_hydro_92N"/>
    <property type="match status" value="1"/>
</dbReference>
<keyword evidence="8" id="KW-1185">Reference proteome</keyword>
<keyword evidence="4" id="KW-0732">Signal</keyword>
<gene>
    <name evidence="7" type="ORF">LT679_04915</name>
</gene>
<dbReference type="Gene3D" id="1.20.1050.60">
    <property type="entry name" value="alpha-1,2-mannosidase"/>
    <property type="match status" value="1"/>
</dbReference>
<dbReference type="EC" id="3.2.1.-" evidence="7"/>
<comment type="subunit">
    <text evidence="2">Monomer.</text>
</comment>
<feature type="signal peptide" evidence="4">
    <location>
        <begin position="1"/>
        <end position="26"/>
    </location>
</feature>
<feature type="domain" description="Glycosyl hydrolase family 92" evidence="5">
    <location>
        <begin position="283"/>
        <end position="744"/>
    </location>
</feature>
<keyword evidence="7" id="KW-0326">Glycosidase</keyword>
<dbReference type="Gene3D" id="1.20.1610.10">
    <property type="entry name" value="alpha-1,2-mannosidases domains"/>
    <property type="match status" value="1"/>
</dbReference>
<reference evidence="7 8" key="1">
    <citation type="submission" date="2021-12" db="EMBL/GenBank/DDBJ databases">
        <title>Mucilaginibacter roseus genome.</title>
        <authorList>
            <person name="Ferreira J.R."/>
            <person name="Newman J.D."/>
        </authorList>
    </citation>
    <scope>NUCLEOTIDE SEQUENCE [LARGE SCALE GENOMIC DNA]</scope>
    <source>
        <strain evidence="7 8">LMG 28454</strain>
    </source>
</reference>
<comment type="caution">
    <text evidence="7">The sequence shown here is derived from an EMBL/GenBank/DDBJ whole genome shotgun (WGS) entry which is preliminary data.</text>
</comment>
<dbReference type="InterPro" id="IPR050883">
    <property type="entry name" value="PNGase"/>
</dbReference>
<dbReference type="Gene3D" id="3.30.2080.10">
    <property type="entry name" value="GH92 mannosidase domain"/>
    <property type="match status" value="1"/>
</dbReference>
<feature type="domain" description="Glycosyl hydrolase family 92 N-terminal" evidence="6">
    <location>
        <begin position="32"/>
        <end position="276"/>
    </location>
</feature>
<evidence type="ECO:0000256" key="1">
    <source>
        <dbReference type="ARBA" id="ARBA00001913"/>
    </source>
</evidence>
<dbReference type="InterPro" id="IPR008928">
    <property type="entry name" value="6-hairpin_glycosidase_sf"/>
</dbReference>
<organism evidence="7 8">
    <name type="scientific">Mucilaginibacter roseus</name>
    <dbReference type="NCBI Taxonomy" id="1528868"/>
    <lineage>
        <taxon>Bacteria</taxon>
        <taxon>Pseudomonadati</taxon>
        <taxon>Bacteroidota</taxon>
        <taxon>Sphingobacteriia</taxon>
        <taxon>Sphingobacteriales</taxon>
        <taxon>Sphingobacteriaceae</taxon>
        <taxon>Mucilaginibacter</taxon>
    </lineage>
</organism>
<dbReference type="EMBL" id="JAJPWV010000002">
    <property type="protein sequence ID" value="MCD8739933.1"/>
    <property type="molecule type" value="Genomic_DNA"/>
</dbReference>
<dbReference type="Gene3D" id="2.70.98.10">
    <property type="match status" value="1"/>
</dbReference>
<evidence type="ECO:0000259" key="5">
    <source>
        <dbReference type="Pfam" id="PF07971"/>
    </source>
</evidence>
<evidence type="ECO:0000256" key="2">
    <source>
        <dbReference type="ARBA" id="ARBA00011245"/>
    </source>
</evidence>
<dbReference type="GO" id="GO:0016798">
    <property type="term" value="F:hydrolase activity, acting on glycosyl bonds"/>
    <property type="evidence" value="ECO:0007669"/>
    <property type="project" value="UniProtKB-KW"/>
</dbReference>
<dbReference type="RefSeq" id="WP_232176096.1">
    <property type="nucleotide sequence ID" value="NZ_JAJPWV010000002.1"/>
</dbReference>
<dbReference type="InterPro" id="IPR005887">
    <property type="entry name" value="GH92_a_mannosidase_put"/>
</dbReference>